<organism evidence="1 2">
    <name type="scientific">Acinetobacter populi</name>
    <dbReference type="NCBI Taxonomy" id="1582270"/>
    <lineage>
        <taxon>Bacteria</taxon>
        <taxon>Pseudomonadati</taxon>
        <taxon>Pseudomonadota</taxon>
        <taxon>Gammaproteobacteria</taxon>
        <taxon>Moraxellales</taxon>
        <taxon>Moraxellaceae</taxon>
        <taxon>Acinetobacter</taxon>
    </lineage>
</organism>
<sequence>MIGALTLIGATAANAATWSDTSVGWRYGTKFAEPYKNNADGSRIDITKQIFSLTHVSGYKYGSNFFNVDLLQSNDEPAIGTDKGTQEAYVVYRHTLDIGKVINKDLSYPGVIRGVGLTGGLDWNTKNDTYGSKKRMWVVGPTVMFDVPGFLNFSVLALMESNEPTGLGHRYTYDTHPALQLTWGVPIGDLPLSFEGFALWIADKGKNEYGGDTKAETNIDAMVMYDLSSLVGKKDKTFRAGFEYQYWKNKFGNDEKGAAGEGATASTPMFRVDYHF</sequence>
<comment type="caution">
    <text evidence="1">The sequence shown here is derived from an EMBL/GenBank/DDBJ whole genome shotgun (WGS) entry which is preliminary data.</text>
</comment>
<evidence type="ECO:0000313" key="2">
    <source>
        <dbReference type="Proteomes" id="UP000196536"/>
    </source>
</evidence>
<dbReference type="AlphaFoldDB" id="A0A1Z9YWV6"/>
<dbReference type="OrthoDB" id="104801at2"/>
<dbReference type="EMBL" id="NEXX01000004">
    <property type="protein sequence ID" value="OUY06680.1"/>
    <property type="molecule type" value="Genomic_DNA"/>
</dbReference>
<dbReference type="SUPFAM" id="SSF111364">
    <property type="entry name" value="Tsx-like channel"/>
    <property type="match status" value="1"/>
</dbReference>
<dbReference type="InterPro" id="IPR036777">
    <property type="entry name" value="Channel_Tsx-like_sf"/>
</dbReference>
<evidence type="ECO:0000313" key="1">
    <source>
        <dbReference type="EMBL" id="OUY06680.1"/>
    </source>
</evidence>
<keyword evidence="2" id="KW-1185">Reference proteome</keyword>
<keyword evidence="1" id="KW-0946">Virion</keyword>
<dbReference type="Proteomes" id="UP000196536">
    <property type="component" value="Unassembled WGS sequence"/>
</dbReference>
<dbReference type="GO" id="GO:0009279">
    <property type="term" value="C:cell outer membrane"/>
    <property type="evidence" value="ECO:0007669"/>
    <property type="project" value="InterPro"/>
</dbReference>
<gene>
    <name evidence="1" type="ORF">CAP51_12175</name>
</gene>
<proteinExistence type="predicted"/>
<accession>A0A1Z9YWV6</accession>
<dbReference type="Gene3D" id="2.40.230.20">
    <property type="entry name" value="Nucleoside-specific channel-forming protein, Tsx-like"/>
    <property type="match status" value="1"/>
</dbReference>
<name>A0A1Z9YWV6_9GAMM</name>
<protein>
    <submittedName>
        <fullName evidence="1">Outer envelope protein</fullName>
    </submittedName>
</protein>
<keyword evidence="1" id="KW-0261">Viral envelope protein</keyword>
<reference evidence="1 2" key="1">
    <citation type="submission" date="2017-05" db="EMBL/GenBank/DDBJ databases">
        <title>Acinetobacter populi ANC 5415 (= PBJ7), whole genome shotgun sequencing project.</title>
        <authorList>
            <person name="Nemec A."/>
            <person name="Radolfova-Krizova L."/>
        </authorList>
    </citation>
    <scope>NUCLEOTIDE SEQUENCE [LARGE SCALE GENOMIC DNA]</scope>
    <source>
        <strain evidence="1 2">PBJ7</strain>
    </source>
</reference>